<dbReference type="SUPFAM" id="SSF57802">
    <property type="entry name" value="Rubredoxin-like"/>
    <property type="match status" value="1"/>
</dbReference>
<gene>
    <name evidence="5" type="ORF">SAMN05660330_03303</name>
</gene>
<dbReference type="InterPro" id="IPR012347">
    <property type="entry name" value="Ferritin-like"/>
</dbReference>
<dbReference type="InterPro" id="IPR009040">
    <property type="entry name" value="Ferritin-like_diiron"/>
</dbReference>
<dbReference type="SUPFAM" id="SSF47240">
    <property type="entry name" value="Ferritin-like"/>
    <property type="match status" value="1"/>
</dbReference>
<keyword evidence="1" id="KW-0813">Transport</keyword>
<dbReference type="Pfam" id="PF21349">
    <property type="entry name" value="RUBY_RBDX"/>
    <property type="match status" value="1"/>
</dbReference>
<keyword evidence="2" id="KW-0249">Electron transport</keyword>
<feature type="domain" description="Ferritin-like diiron" evidence="4">
    <location>
        <begin position="1"/>
        <end position="127"/>
    </location>
</feature>
<dbReference type="AlphaFoldDB" id="A0A1H0TYD4"/>
<evidence type="ECO:0000259" key="4">
    <source>
        <dbReference type="PROSITE" id="PS50905"/>
    </source>
</evidence>
<dbReference type="OrthoDB" id="9799749at2"/>
<dbReference type="PROSITE" id="PS50903">
    <property type="entry name" value="RUBREDOXIN_LIKE"/>
    <property type="match status" value="1"/>
</dbReference>
<evidence type="ECO:0000256" key="1">
    <source>
        <dbReference type="ARBA" id="ARBA00022448"/>
    </source>
</evidence>
<evidence type="ECO:0000313" key="5">
    <source>
        <dbReference type="EMBL" id="SDP59092.1"/>
    </source>
</evidence>
<dbReference type="InterPro" id="IPR024934">
    <property type="entry name" value="Rubredoxin-like_dom"/>
</dbReference>
<dbReference type="InterPro" id="IPR003251">
    <property type="entry name" value="Rr_diiron-bd_dom"/>
</dbReference>
<proteinExistence type="predicted"/>
<sequence length="166" mass="18236">MATTTDNLKDAFAGESQANQKYKAFAKKAEKEGFANIAKLFRTTAEAERIHAEGHLKALEMIASTAENLQAAISGETFEYKEMYPPMLDQAQQEGHRAKTMFKFALDAEEVHANIYQKALAAVQNGTDMDVSDFYLCPICGYIEVGKAPEKCPVCGALGKVFVQVD</sequence>
<dbReference type="GO" id="GO:0016491">
    <property type="term" value="F:oxidoreductase activity"/>
    <property type="evidence" value="ECO:0007669"/>
    <property type="project" value="InterPro"/>
</dbReference>
<feature type="domain" description="Rubredoxin-like" evidence="3">
    <location>
        <begin position="132"/>
        <end position="165"/>
    </location>
</feature>
<dbReference type="Proteomes" id="UP000199073">
    <property type="component" value="Unassembled WGS sequence"/>
</dbReference>
<dbReference type="InterPro" id="IPR009078">
    <property type="entry name" value="Ferritin-like_SF"/>
</dbReference>
<dbReference type="InterPro" id="IPR052753">
    <property type="entry name" value="Rbr2/Nigerythrin"/>
</dbReference>
<accession>A0A1H0TYD4</accession>
<dbReference type="Pfam" id="PF02915">
    <property type="entry name" value="Rubrerythrin"/>
    <property type="match status" value="1"/>
</dbReference>
<evidence type="ECO:0000256" key="2">
    <source>
        <dbReference type="ARBA" id="ARBA00022982"/>
    </source>
</evidence>
<protein>
    <submittedName>
        <fullName evidence="5">Rubrerythrin</fullName>
    </submittedName>
</protein>
<name>A0A1H0TYD4_9BACT</name>
<dbReference type="STRING" id="91360.SAMN05660330_03303"/>
<keyword evidence="6" id="KW-1185">Reference proteome</keyword>
<dbReference type="PANTHER" id="PTHR33746:SF4">
    <property type="entry name" value="RUBRERYTHRIN"/>
    <property type="match status" value="1"/>
</dbReference>
<organism evidence="5 6">
    <name type="scientific">Desulforhopalus singaporensis</name>
    <dbReference type="NCBI Taxonomy" id="91360"/>
    <lineage>
        <taxon>Bacteria</taxon>
        <taxon>Pseudomonadati</taxon>
        <taxon>Thermodesulfobacteriota</taxon>
        <taxon>Desulfobulbia</taxon>
        <taxon>Desulfobulbales</taxon>
        <taxon>Desulfocapsaceae</taxon>
        <taxon>Desulforhopalus</taxon>
    </lineage>
</organism>
<dbReference type="InterPro" id="IPR048574">
    <property type="entry name" value="RUBY_RBDX"/>
</dbReference>
<dbReference type="Gene3D" id="1.20.1260.10">
    <property type="match status" value="1"/>
</dbReference>
<dbReference type="PANTHER" id="PTHR33746">
    <property type="entry name" value="RUBRERYTHRIN"/>
    <property type="match status" value="1"/>
</dbReference>
<dbReference type="PROSITE" id="PS50905">
    <property type="entry name" value="FERRITIN_LIKE"/>
    <property type="match status" value="1"/>
</dbReference>
<dbReference type="GO" id="GO:0005506">
    <property type="term" value="F:iron ion binding"/>
    <property type="evidence" value="ECO:0007669"/>
    <property type="project" value="InterPro"/>
</dbReference>
<reference evidence="5 6" key="1">
    <citation type="submission" date="2016-10" db="EMBL/GenBank/DDBJ databases">
        <authorList>
            <person name="de Groot N.N."/>
        </authorList>
    </citation>
    <scope>NUCLEOTIDE SEQUENCE [LARGE SCALE GENOMIC DNA]</scope>
    <source>
        <strain evidence="5 6">DSM 12130</strain>
    </source>
</reference>
<evidence type="ECO:0000259" key="3">
    <source>
        <dbReference type="PROSITE" id="PS50903"/>
    </source>
</evidence>
<dbReference type="CDD" id="cd00729">
    <property type="entry name" value="rubredoxin_SM"/>
    <property type="match status" value="1"/>
</dbReference>
<evidence type="ECO:0000313" key="6">
    <source>
        <dbReference type="Proteomes" id="UP000199073"/>
    </source>
</evidence>
<dbReference type="CDD" id="cd01041">
    <property type="entry name" value="Rubrerythrin"/>
    <property type="match status" value="1"/>
</dbReference>
<dbReference type="EMBL" id="FNJI01000027">
    <property type="protein sequence ID" value="SDP59092.1"/>
    <property type="molecule type" value="Genomic_DNA"/>
</dbReference>
<dbReference type="Gene3D" id="2.20.28.10">
    <property type="match status" value="1"/>
</dbReference>
<dbReference type="RefSeq" id="WP_092224854.1">
    <property type="nucleotide sequence ID" value="NZ_FNJI01000027.1"/>
</dbReference>